<reference evidence="3 4" key="1">
    <citation type="submission" date="2019-02" db="EMBL/GenBank/DDBJ databases">
        <title>Deep-cultivation of Planctomycetes and their phenomic and genomic characterization uncovers novel biology.</title>
        <authorList>
            <person name="Wiegand S."/>
            <person name="Jogler M."/>
            <person name="Boedeker C."/>
            <person name="Pinto D."/>
            <person name="Vollmers J."/>
            <person name="Rivas-Marin E."/>
            <person name="Kohn T."/>
            <person name="Peeters S.H."/>
            <person name="Heuer A."/>
            <person name="Rast P."/>
            <person name="Oberbeckmann S."/>
            <person name="Bunk B."/>
            <person name="Jeske O."/>
            <person name="Meyerdierks A."/>
            <person name="Storesund J.E."/>
            <person name="Kallscheuer N."/>
            <person name="Luecker S."/>
            <person name="Lage O.M."/>
            <person name="Pohl T."/>
            <person name="Merkel B.J."/>
            <person name="Hornburger P."/>
            <person name="Mueller R.-W."/>
            <person name="Bruemmer F."/>
            <person name="Labrenz M."/>
            <person name="Spormann A.M."/>
            <person name="Op den Camp H."/>
            <person name="Overmann J."/>
            <person name="Amann R."/>
            <person name="Jetten M.S.M."/>
            <person name="Mascher T."/>
            <person name="Medema M.H."/>
            <person name="Devos D.P."/>
            <person name="Kaster A.-K."/>
            <person name="Ovreas L."/>
            <person name="Rohde M."/>
            <person name="Galperin M.Y."/>
            <person name="Jogler C."/>
        </authorList>
    </citation>
    <scope>NUCLEOTIDE SEQUENCE [LARGE SCALE GENOMIC DNA]</scope>
    <source>
        <strain evidence="3 4">HG66A1</strain>
    </source>
</reference>
<dbReference type="PANTHER" id="PTHR43606:SF1">
    <property type="entry name" value="PHOD-LIKE PHOSPHATASE METALLOPHOSPHATASE DOMAIN-CONTAINING PROTEIN"/>
    <property type="match status" value="1"/>
</dbReference>
<name>A0A517PXU5_9PLAN</name>
<dbReference type="EMBL" id="CP036266">
    <property type="protein sequence ID" value="QDT24205.1"/>
    <property type="molecule type" value="Genomic_DNA"/>
</dbReference>
<organism evidence="3 4">
    <name type="scientific">Gimesia chilikensis</name>
    <dbReference type="NCBI Taxonomy" id="2605989"/>
    <lineage>
        <taxon>Bacteria</taxon>
        <taxon>Pseudomonadati</taxon>
        <taxon>Planctomycetota</taxon>
        <taxon>Planctomycetia</taxon>
        <taxon>Planctomycetales</taxon>
        <taxon>Planctomycetaceae</taxon>
        <taxon>Gimesia</taxon>
    </lineage>
</organism>
<protein>
    <submittedName>
        <fullName evidence="3">PhoD-like phosphatase</fullName>
    </submittedName>
</protein>
<proteinExistence type="predicted"/>
<dbReference type="InterPro" id="IPR038607">
    <property type="entry name" value="PhoD-like_sf"/>
</dbReference>
<keyword evidence="4" id="KW-1185">Reference proteome</keyword>
<dbReference type="RefSeq" id="WP_232106702.1">
    <property type="nucleotide sequence ID" value="NZ_CP036266.1"/>
</dbReference>
<dbReference type="Pfam" id="PF09423">
    <property type="entry name" value="PhoD"/>
    <property type="match status" value="1"/>
</dbReference>
<accession>A0A517PXU5</accession>
<dbReference type="CDD" id="cd07389">
    <property type="entry name" value="MPP_PhoD"/>
    <property type="match status" value="1"/>
</dbReference>
<feature type="region of interest" description="Disordered" evidence="1">
    <location>
        <begin position="455"/>
        <end position="482"/>
    </location>
</feature>
<evidence type="ECO:0000256" key="1">
    <source>
        <dbReference type="SAM" id="MobiDB-lite"/>
    </source>
</evidence>
<evidence type="ECO:0000259" key="2">
    <source>
        <dbReference type="Pfam" id="PF09423"/>
    </source>
</evidence>
<feature type="compositionally biased region" description="Basic and acidic residues" evidence="1">
    <location>
        <begin position="461"/>
        <end position="474"/>
    </location>
</feature>
<evidence type="ECO:0000313" key="4">
    <source>
        <dbReference type="Proteomes" id="UP000320421"/>
    </source>
</evidence>
<dbReference type="PANTHER" id="PTHR43606">
    <property type="entry name" value="PHOSPHATASE, PUTATIVE (AFU_ORTHOLOGUE AFUA_6G08710)-RELATED"/>
    <property type="match status" value="1"/>
</dbReference>
<evidence type="ECO:0000313" key="3">
    <source>
        <dbReference type="EMBL" id="QDT24205.1"/>
    </source>
</evidence>
<gene>
    <name evidence="3" type="ORF">HG66A1_60370</name>
</gene>
<sequence length="524" mass="58917">MKFYCLCCLLFVFGCEQSKPTTPAPVVEQGEAAPIPDEQQAGDQHAEAHKGGPLAGMGVMVGELTPDSALVQVRLTETDKLVDRDVKGTSGVVRFTLNPVAAKGGAEIKDNPQTVEAVPDHDFIARAVFTGLAPGTKYECKTEIGKTAEHLHAGPVAHFETLPGPTLAEPVKFVVVTGMNYAKFHGDDRIDKKQHLIENNTNLPQPYSGPDKHLGYPALETILKLKPLFFVGTGDNVYYDTPDNPRAKTIPEMRQKWHEQFIQPRYRDLFAEVPTYWEIDDHDYRIDDGDNTGDHHPTPQEGRDMMLEQLPVAPMGDKDAKTYRTHRVSKDLQIWLPENRMYRSPNAMEDGPEKSIWGKEQRAWLQKTLKESDATYKLLISPTPMIGPDDLRKTDNHCDIGGFRHERDDFFKWLKENGLDQQNFFIVCGDRHWQYHSVDPSGFEEFSSGALVDANSRLGRKPGDPKSTDAKGEIKQPYYQDPRSGGFLEVKVTPAGKEQPATLSFLFHDEKGKLLYQHDIPPKK</sequence>
<dbReference type="InterPro" id="IPR029052">
    <property type="entry name" value="Metallo-depent_PP-like"/>
</dbReference>
<dbReference type="PROSITE" id="PS51257">
    <property type="entry name" value="PROKAR_LIPOPROTEIN"/>
    <property type="match status" value="1"/>
</dbReference>
<dbReference type="AlphaFoldDB" id="A0A517PXU5"/>
<feature type="domain" description="PhoD-like phosphatase metallophosphatase" evidence="2">
    <location>
        <begin position="215"/>
        <end position="461"/>
    </location>
</feature>
<dbReference type="Proteomes" id="UP000320421">
    <property type="component" value="Chromosome"/>
</dbReference>
<dbReference type="SUPFAM" id="SSF56300">
    <property type="entry name" value="Metallo-dependent phosphatases"/>
    <property type="match status" value="1"/>
</dbReference>
<dbReference type="InterPro" id="IPR052900">
    <property type="entry name" value="Phospholipid_Metab_Enz"/>
</dbReference>
<dbReference type="InterPro" id="IPR018946">
    <property type="entry name" value="PhoD-like_MPP"/>
</dbReference>
<dbReference type="Gene3D" id="3.60.21.70">
    <property type="entry name" value="PhoD-like phosphatase"/>
    <property type="match status" value="1"/>
</dbReference>